<gene>
    <name evidence="2" type="ORF">CRG98_012092</name>
</gene>
<feature type="signal peptide" evidence="1">
    <location>
        <begin position="1"/>
        <end position="17"/>
    </location>
</feature>
<evidence type="ECO:0000313" key="2">
    <source>
        <dbReference type="EMBL" id="PKI67508.1"/>
    </source>
</evidence>
<name>A0A2I0KGA4_PUNGR</name>
<keyword evidence="3" id="KW-1185">Reference proteome</keyword>
<keyword evidence="1" id="KW-0732">Signal</keyword>
<evidence type="ECO:0000313" key="3">
    <source>
        <dbReference type="Proteomes" id="UP000233551"/>
    </source>
</evidence>
<dbReference type="EMBL" id="PGOL01000597">
    <property type="protein sequence ID" value="PKI67508.1"/>
    <property type="molecule type" value="Genomic_DNA"/>
</dbReference>
<accession>A0A2I0KGA4</accession>
<comment type="caution">
    <text evidence="2">The sequence shown here is derived from an EMBL/GenBank/DDBJ whole genome shotgun (WGS) entry which is preliminary data.</text>
</comment>
<proteinExistence type="predicted"/>
<sequence length="141" mass="15902">MMKVVLALSSSAIWIWLYPKKPSMKENCVWCAVLSTKTSIWGSGKLSLGLALLRSRVIVHLQESRVYLLDDLSFNVDEKVGSLTPVESRPDPEGARFFCDAYVYFFGWLDGGELVVFEMVQTLFYLGHVTVLVKPFPEAYG</sequence>
<reference evidence="2 3" key="1">
    <citation type="submission" date="2017-11" db="EMBL/GenBank/DDBJ databases">
        <title>De-novo sequencing of pomegranate (Punica granatum L.) genome.</title>
        <authorList>
            <person name="Akparov Z."/>
            <person name="Amiraslanov A."/>
            <person name="Hajiyeva S."/>
            <person name="Abbasov M."/>
            <person name="Kaur K."/>
            <person name="Hamwieh A."/>
            <person name="Solovyev V."/>
            <person name="Salamov A."/>
            <person name="Braich B."/>
            <person name="Kosarev P."/>
            <person name="Mahmoud A."/>
            <person name="Hajiyev E."/>
            <person name="Babayeva S."/>
            <person name="Izzatullayeva V."/>
            <person name="Mammadov A."/>
            <person name="Mammadov A."/>
            <person name="Sharifova S."/>
            <person name="Ojaghi J."/>
            <person name="Eynullazada K."/>
            <person name="Bayramov B."/>
            <person name="Abdulazimova A."/>
            <person name="Shahmuradov I."/>
        </authorList>
    </citation>
    <scope>NUCLEOTIDE SEQUENCE [LARGE SCALE GENOMIC DNA]</scope>
    <source>
        <strain evidence="3">cv. AG2017</strain>
        <tissue evidence="2">Leaf</tissue>
    </source>
</reference>
<evidence type="ECO:0000256" key="1">
    <source>
        <dbReference type="SAM" id="SignalP"/>
    </source>
</evidence>
<protein>
    <submittedName>
        <fullName evidence="2">Uncharacterized protein</fullName>
    </submittedName>
</protein>
<dbReference type="AlphaFoldDB" id="A0A2I0KGA4"/>
<feature type="chain" id="PRO_5014147251" evidence="1">
    <location>
        <begin position="18"/>
        <end position="141"/>
    </location>
</feature>
<organism evidence="2 3">
    <name type="scientific">Punica granatum</name>
    <name type="common">Pomegranate</name>
    <dbReference type="NCBI Taxonomy" id="22663"/>
    <lineage>
        <taxon>Eukaryota</taxon>
        <taxon>Viridiplantae</taxon>
        <taxon>Streptophyta</taxon>
        <taxon>Embryophyta</taxon>
        <taxon>Tracheophyta</taxon>
        <taxon>Spermatophyta</taxon>
        <taxon>Magnoliopsida</taxon>
        <taxon>eudicotyledons</taxon>
        <taxon>Gunneridae</taxon>
        <taxon>Pentapetalae</taxon>
        <taxon>rosids</taxon>
        <taxon>malvids</taxon>
        <taxon>Myrtales</taxon>
        <taxon>Lythraceae</taxon>
        <taxon>Punica</taxon>
    </lineage>
</organism>
<dbReference type="Proteomes" id="UP000233551">
    <property type="component" value="Unassembled WGS sequence"/>
</dbReference>